<evidence type="ECO:0000256" key="2">
    <source>
        <dbReference type="SAM" id="Phobius"/>
    </source>
</evidence>
<organism evidence="3 4">
    <name type="scientific">Aliivibrio wodanis</name>
    <dbReference type="NCBI Taxonomy" id="80852"/>
    <lineage>
        <taxon>Bacteria</taxon>
        <taxon>Pseudomonadati</taxon>
        <taxon>Pseudomonadota</taxon>
        <taxon>Gammaproteobacteria</taxon>
        <taxon>Vibrionales</taxon>
        <taxon>Vibrionaceae</taxon>
        <taxon>Aliivibrio</taxon>
    </lineage>
</organism>
<dbReference type="GeneID" id="28540761"/>
<feature type="transmembrane region" description="Helical" evidence="2">
    <location>
        <begin position="26"/>
        <end position="45"/>
    </location>
</feature>
<gene>
    <name evidence="3" type="ORF">AWOD_I_1198</name>
</gene>
<name>A0A090ILR2_9GAMM</name>
<dbReference type="EMBL" id="LN554846">
    <property type="protein sequence ID" value="CED71282.1"/>
    <property type="molecule type" value="Genomic_DNA"/>
</dbReference>
<dbReference type="AlphaFoldDB" id="A0A090ILR2"/>
<dbReference type="OrthoDB" id="5918980at2"/>
<dbReference type="Proteomes" id="UP000032427">
    <property type="component" value="Chromosome 1"/>
</dbReference>
<dbReference type="PATRIC" id="fig|80852.17.peg.1231"/>
<protein>
    <submittedName>
        <fullName evidence="3">Membrane protein</fullName>
    </submittedName>
</protein>
<keyword evidence="2" id="KW-1133">Transmembrane helix</keyword>
<keyword evidence="4" id="KW-1185">Reference proteome</keyword>
<evidence type="ECO:0000313" key="3">
    <source>
        <dbReference type="EMBL" id="CED71282.1"/>
    </source>
</evidence>
<keyword evidence="1" id="KW-0175">Coiled coil</keyword>
<dbReference type="HOGENOM" id="CLU_1137631_0_0_6"/>
<evidence type="ECO:0000256" key="1">
    <source>
        <dbReference type="SAM" id="Coils"/>
    </source>
</evidence>
<sequence length="248" mass="28151">MSVENQTRMTDDHDDDVIIIEEKSKLSHWVAGVTLIIGAIAGGLVGSSVSDSKWSAAYTQLEVKTKQYQTDLNQAELKSSELDVLIAKEKQQALQAQKKSLDEEKAQAILLESKKHSSLISEVETLQSRGASLEMQVEEQNKQINKLTHQVDLQITMLSRSKQLFQRQLQLKEEANHLEMKIDTASTTESKLEKECKVYLEGKSWDVKSDVCKQQEEAQKQINQYNDELQLLQMDIKEIDLISEDLGM</sequence>
<accession>A0A090ILR2</accession>
<keyword evidence="2" id="KW-0812">Transmembrane</keyword>
<reference evidence="4" key="1">
    <citation type="submission" date="2014-09" db="EMBL/GenBank/DDBJ databases">
        <authorList>
            <person name="Hjerde E."/>
        </authorList>
    </citation>
    <scope>NUCLEOTIDE SEQUENCE [LARGE SCALE GENOMIC DNA]</scope>
    <source>
        <strain evidence="4">06/09/139</strain>
    </source>
</reference>
<keyword evidence="2" id="KW-0472">Membrane</keyword>
<dbReference type="KEGG" id="awd:AWOD_I_1198"/>
<feature type="coiled-coil region" evidence="1">
    <location>
        <begin position="175"/>
        <end position="242"/>
    </location>
</feature>
<feature type="coiled-coil region" evidence="1">
    <location>
        <begin position="58"/>
        <end position="150"/>
    </location>
</feature>
<evidence type="ECO:0000313" key="4">
    <source>
        <dbReference type="Proteomes" id="UP000032427"/>
    </source>
</evidence>
<proteinExistence type="predicted"/>